<keyword evidence="1" id="KW-0472">Membrane</keyword>
<protein>
    <submittedName>
        <fullName evidence="2">Uncharacterized protein</fullName>
    </submittedName>
</protein>
<proteinExistence type="predicted"/>
<dbReference type="Proteomes" id="UP000019148">
    <property type="component" value="Unassembled WGS sequence"/>
</dbReference>
<comment type="caution">
    <text evidence="2">The sequence shown here is derived from an EMBL/GenBank/DDBJ whole genome shotgun (WGS) entry which is preliminary data.</text>
</comment>
<accession>W6TJD8</accession>
<evidence type="ECO:0000313" key="2">
    <source>
        <dbReference type="EMBL" id="ETZ17274.1"/>
    </source>
</evidence>
<feature type="transmembrane region" description="Helical" evidence="1">
    <location>
        <begin position="46"/>
        <end position="73"/>
    </location>
</feature>
<sequence>MVLDRKKKLVMICCNSEIEGKISMCTWRIGMLFRFFTKVRQLFQDILISMFNSFGMLLRMQGMVSLLMVTMLMM</sequence>
<reference evidence="2 3" key="1">
    <citation type="submission" date="2013-12" db="EMBL/GenBank/DDBJ databases">
        <title>Comparative genomics of relapsing fever spirochetes.</title>
        <authorList>
            <person name="Schwan T.G."/>
            <person name="Raffel S.J."/>
            <person name="Porcella S.F."/>
        </authorList>
    </citation>
    <scope>NUCLEOTIDE SEQUENCE [LARGE SCALE GENOMIC DNA]</scope>
    <source>
        <strain evidence="2 3">CR2A</strain>
    </source>
</reference>
<dbReference type="EMBL" id="AZIT01000074">
    <property type="protein sequence ID" value="ETZ17274.1"/>
    <property type="molecule type" value="Genomic_DNA"/>
</dbReference>
<keyword evidence="1" id="KW-1133">Transmembrane helix</keyword>
<name>W6TJD8_9SPIR</name>
<gene>
    <name evidence="2" type="ORF">BDCR2A_01814</name>
</gene>
<dbReference type="PATRIC" id="fig|1432657.3.peg.1708"/>
<evidence type="ECO:0000256" key="1">
    <source>
        <dbReference type="SAM" id="Phobius"/>
    </source>
</evidence>
<evidence type="ECO:0000313" key="3">
    <source>
        <dbReference type="Proteomes" id="UP000019148"/>
    </source>
</evidence>
<organism evidence="2 3">
    <name type="scientific">Borrelia duttonii CR2A</name>
    <dbReference type="NCBI Taxonomy" id="1432657"/>
    <lineage>
        <taxon>Bacteria</taxon>
        <taxon>Pseudomonadati</taxon>
        <taxon>Spirochaetota</taxon>
        <taxon>Spirochaetia</taxon>
        <taxon>Spirochaetales</taxon>
        <taxon>Borreliaceae</taxon>
        <taxon>Borrelia</taxon>
    </lineage>
</organism>
<dbReference type="AlphaFoldDB" id="W6TJD8"/>
<keyword evidence="1" id="KW-0812">Transmembrane</keyword>